<dbReference type="PATRIC" id="fig|157838.3.peg.809"/>
<keyword evidence="3" id="KW-1185">Reference proteome</keyword>
<sequence>MKKDAYYAARKLLQEKGRIGFKEQGSQATVFWIIPFVEEKKIQSEFATTSTSESPTPFQKISQTIIPTSDENPTPSQTANSTTNPTQSANILKQ</sequence>
<evidence type="ECO:0000256" key="1">
    <source>
        <dbReference type="SAM" id="MobiDB-lite"/>
    </source>
</evidence>
<name>A0A0Q3WVR3_9BACI</name>
<protein>
    <submittedName>
        <fullName evidence="2">Uncharacterized protein</fullName>
    </submittedName>
</protein>
<dbReference type="EMBL" id="LJJC01000004">
    <property type="protein sequence ID" value="KQL52706.1"/>
    <property type="molecule type" value="Genomic_DNA"/>
</dbReference>
<gene>
    <name evidence="2" type="ORF">AN964_03665</name>
</gene>
<reference evidence="2 3" key="1">
    <citation type="submission" date="2015-09" db="EMBL/GenBank/DDBJ databases">
        <title>Genome sequencing project for genomic taxonomy and phylogenomics of Bacillus-like bacteria.</title>
        <authorList>
            <person name="Liu B."/>
            <person name="Wang J."/>
            <person name="Zhu Y."/>
            <person name="Liu G."/>
            <person name="Chen Q."/>
            <person name="Chen Z."/>
            <person name="Lan J."/>
            <person name="Che J."/>
            <person name="Ge C."/>
            <person name="Shi H."/>
            <person name="Pan Z."/>
            <person name="Liu X."/>
        </authorList>
    </citation>
    <scope>NUCLEOTIDE SEQUENCE [LARGE SCALE GENOMIC DNA]</scope>
    <source>
        <strain evidence="2 3">LMG 18435</strain>
    </source>
</reference>
<comment type="caution">
    <text evidence="2">The sequence shown here is derived from an EMBL/GenBank/DDBJ whole genome shotgun (WGS) entry which is preliminary data.</text>
</comment>
<organism evidence="2 3">
    <name type="scientific">Heyndrickxia shackletonii</name>
    <dbReference type="NCBI Taxonomy" id="157838"/>
    <lineage>
        <taxon>Bacteria</taxon>
        <taxon>Bacillati</taxon>
        <taxon>Bacillota</taxon>
        <taxon>Bacilli</taxon>
        <taxon>Bacillales</taxon>
        <taxon>Bacillaceae</taxon>
        <taxon>Heyndrickxia</taxon>
    </lineage>
</organism>
<proteinExistence type="predicted"/>
<dbReference type="AlphaFoldDB" id="A0A0Q3WVR3"/>
<accession>A0A0Q3WVR3</accession>
<dbReference type="Proteomes" id="UP000051888">
    <property type="component" value="Unassembled WGS sequence"/>
</dbReference>
<feature type="region of interest" description="Disordered" evidence="1">
    <location>
        <begin position="45"/>
        <end position="94"/>
    </location>
</feature>
<evidence type="ECO:0000313" key="2">
    <source>
        <dbReference type="EMBL" id="KQL52706.1"/>
    </source>
</evidence>
<evidence type="ECO:0000313" key="3">
    <source>
        <dbReference type="Proteomes" id="UP000051888"/>
    </source>
</evidence>
<dbReference type="RefSeq" id="WP_055738411.1">
    <property type="nucleotide sequence ID" value="NZ_JAAIWL010000055.1"/>
</dbReference>